<dbReference type="PANTHER" id="PTHR28142:SF1">
    <property type="entry name" value="MITOCHONDRIAL INNER MEMBRANE I-AAA PROTEASE SUPERCOMPLEX SUBUNIT MGR3-RELATED"/>
    <property type="match status" value="1"/>
</dbReference>
<dbReference type="InterPro" id="IPR040201">
    <property type="entry name" value="Mrg3-like"/>
</dbReference>
<dbReference type="OrthoDB" id="10050400at2759"/>
<dbReference type="InterPro" id="IPR011990">
    <property type="entry name" value="TPR-like_helical_dom_sf"/>
</dbReference>
<reference evidence="2" key="1">
    <citation type="journal article" date="2012" name="Science">
        <title>The Paleozoic origin of enzymatic lignin decomposition reconstructed from 31 fungal genomes.</title>
        <authorList>
            <person name="Floudas D."/>
            <person name="Binder M."/>
            <person name="Riley R."/>
            <person name="Barry K."/>
            <person name="Blanchette R.A."/>
            <person name="Henrissat B."/>
            <person name="Martinez A.T."/>
            <person name="Otillar R."/>
            <person name="Spatafora J.W."/>
            <person name="Yadav J.S."/>
            <person name="Aerts A."/>
            <person name="Benoit I."/>
            <person name="Boyd A."/>
            <person name="Carlson A."/>
            <person name="Copeland A."/>
            <person name="Coutinho P.M."/>
            <person name="de Vries R.P."/>
            <person name="Ferreira P."/>
            <person name="Findley K."/>
            <person name="Foster B."/>
            <person name="Gaskell J."/>
            <person name="Glotzer D."/>
            <person name="Gorecki P."/>
            <person name="Heitman J."/>
            <person name="Hesse C."/>
            <person name="Hori C."/>
            <person name="Igarashi K."/>
            <person name="Jurgens J.A."/>
            <person name="Kallen N."/>
            <person name="Kersten P."/>
            <person name="Kohler A."/>
            <person name="Kuees U."/>
            <person name="Kumar T.K.A."/>
            <person name="Kuo A."/>
            <person name="LaButti K."/>
            <person name="Larrondo L.F."/>
            <person name="Lindquist E."/>
            <person name="Ling A."/>
            <person name="Lombard V."/>
            <person name="Lucas S."/>
            <person name="Lundell T."/>
            <person name="Martin R."/>
            <person name="McLaughlin D.J."/>
            <person name="Morgenstern I."/>
            <person name="Morin E."/>
            <person name="Murat C."/>
            <person name="Nagy L.G."/>
            <person name="Nolan M."/>
            <person name="Ohm R.A."/>
            <person name="Patyshakuliyeva A."/>
            <person name="Rokas A."/>
            <person name="Ruiz-Duenas F.J."/>
            <person name="Sabat G."/>
            <person name="Salamov A."/>
            <person name="Samejima M."/>
            <person name="Schmutz J."/>
            <person name="Slot J.C."/>
            <person name="St John F."/>
            <person name="Stenlid J."/>
            <person name="Sun H."/>
            <person name="Sun S."/>
            <person name="Syed K."/>
            <person name="Tsang A."/>
            <person name="Wiebenga A."/>
            <person name="Young D."/>
            <person name="Pisabarro A."/>
            <person name="Eastwood D.C."/>
            <person name="Martin F."/>
            <person name="Cullen D."/>
            <person name="Grigoriev I.V."/>
            <person name="Hibbett D.S."/>
        </authorList>
    </citation>
    <scope>NUCLEOTIDE SEQUENCE [LARGE SCALE GENOMIC DNA]</scope>
    <source>
        <strain evidence="2">TFB10046</strain>
    </source>
</reference>
<dbReference type="Gene3D" id="1.25.40.10">
    <property type="entry name" value="Tetratricopeptide repeat domain"/>
    <property type="match status" value="1"/>
</dbReference>
<evidence type="ECO:0000313" key="1">
    <source>
        <dbReference type="EMBL" id="EJD40204.1"/>
    </source>
</evidence>
<dbReference type="OMA" id="NIKMREG"/>
<dbReference type="AlphaFoldDB" id="J0WWM3"/>
<protein>
    <recommendedName>
        <fullName evidence="3">Tetratricopeptide repeat protein</fullName>
    </recommendedName>
</protein>
<dbReference type="EMBL" id="JH687805">
    <property type="protein sequence ID" value="EJD40204.1"/>
    <property type="molecule type" value="Genomic_DNA"/>
</dbReference>
<dbReference type="InParanoid" id="J0WWM3"/>
<gene>
    <name evidence="1" type="ORF">AURDEDRAFT_115974</name>
</gene>
<dbReference type="PANTHER" id="PTHR28142">
    <property type="entry name" value="MITOCHONDRIAL INNER MEMBRANE I-AAA PROTEASE SUPERCOMPLEX SUBUNIT MGR3-RELATED"/>
    <property type="match status" value="1"/>
</dbReference>
<organism evidence="1 2">
    <name type="scientific">Auricularia subglabra (strain TFB-10046 / SS5)</name>
    <name type="common">White-rot fungus</name>
    <name type="synonym">Auricularia delicata (strain TFB10046)</name>
    <dbReference type="NCBI Taxonomy" id="717982"/>
    <lineage>
        <taxon>Eukaryota</taxon>
        <taxon>Fungi</taxon>
        <taxon>Dikarya</taxon>
        <taxon>Basidiomycota</taxon>
        <taxon>Agaricomycotina</taxon>
        <taxon>Agaricomycetes</taxon>
        <taxon>Auriculariales</taxon>
        <taxon>Auriculariaceae</taxon>
        <taxon>Auricularia</taxon>
    </lineage>
</organism>
<accession>J0WWM3</accession>
<dbReference type="eggNOG" id="ENOG502RZH4">
    <property type="taxonomic scope" value="Eukaryota"/>
</dbReference>
<evidence type="ECO:0008006" key="3">
    <source>
        <dbReference type="Google" id="ProtNLM"/>
    </source>
</evidence>
<dbReference type="SUPFAM" id="SSF48452">
    <property type="entry name" value="TPR-like"/>
    <property type="match status" value="1"/>
</dbReference>
<name>J0WWM3_AURST</name>
<dbReference type="KEGG" id="adl:AURDEDRAFT_115974"/>
<keyword evidence="2" id="KW-1185">Reference proteome</keyword>
<dbReference type="Proteomes" id="UP000006514">
    <property type="component" value="Unassembled WGS sequence"/>
</dbReference>
<sequence length="237" mass="25615">MESGTKGLSPRERVRAVAIALRLAELARRPEDEERWGVRAVEDTLRILQDAAAASRPEDDGLELPAWVTRTDVTVPLERLGSFYAAHGQPEYALALYLRGVDVLGGSADAVDRCRSAQLMNNVAELIAQNATPERLEQAKMWAAKGCAVGAKARTELKGDEAQTCDRTCAVLLFNLGQLCEMLGDAERARELFQRARILATNAQFPEGVQQAAGALMRLRLQTATVPGGLSSNGGTK</sequence>
<evidence type="ECO:0000313" key="2">
    <source>
        <dbReference type="Proteomes" id="UP000006514"/>
    </source>
</evidence>
<proteinExistence type="predicted"/>